<dbReference type="Proteomes" id="UP000217507">
    <property type="component" value="Chromosome"/>
</dbReference>
<sequence>MWMVAALTAIILEMEIGDWEEERKEYCFLPSSNNNYLRIFVKGAIAYRLFWTTINVAQMLPHFVNCGI</sequence>
<evidence type="ECO:0000313" key="2">
    <source>
        <dbReference type="Proteomes" id="UP000217507"/>
    </source>
</evidence>
<gene>
    <name evidence="1" type="ORF">NIES23_04590</name>
</gene>
<dbReference type="EMBL" id="AP018216">
    <property type="protein sequence ID" value="BAY67681.1"/>
    <property type="molecule type" value="Genomic_DNA"/>
</dbReference>
<evidence type="ECO:0000313" key="1">
    <source>
        <dbReference type="EMBL" id="BAY67681.1"/>
    </source>
</evidence>
<reference evidence="1 2" key="1">
    <citation type="submission" date="2017-06" db="EMBL/GenBank/DDBJ databases">
        <title>Genome sequencing of cyanobaciteial culture collection at National Institute for Environmental Studies (NIES).</title>
        <authorList>
            <person name="Hirose Y."/>
            <person name="Shimura Y."/>
            <person name="Fujisawa T."/>
            <person name="Nakamura Y."/>
            <person name="Kawachi M."/>
        </authorList>
    </citation>
    <scope>NUCLEOTIDE SEQUENCE [LARGE SCALE GENOMIC DNA]</scope>
    <source>
        <strain evidence="1 2">NIES-23</strain>
    </source>
</reference>
<protein>
    <submittedName>
        <fullName evidence="1">Uncharacterized protein</fullName>
    </submittedName>
</protein>
<proteinExistence type="predicted"/>
<accession>A0A1Z4KFB8</accession>
<organism evidence="1 2">
    <name type="scientific">Trichormus variabilis NIES-23</name>
    <dbReference type="NCBI Taxonomy" id="1973479"/>
    <lineage>
        <taxon>Bacteria</taxon>
        <taxon>Bacillati</taxon>
        <taxon>Cyanobacteriota</taxon>
        <taxon>Cyanophyceae</taxon>
        <taxon>Nostocales</taxon>
        <taxon>Nostocaceae</taxon>
        <taxon>Trichormus</taxon>
    </lineage>
</organism>
<dbReference type="AlphaFoldDB" id="A0A1Z4KFB8"/>
<name>A0A1Z4KFB8_ANAVA</name>